<evidence type="ECO:0000313" key="1">
    <source>
        <dbReference type="EMBL" id="VCX38659.1"/>
    </source>
</evidence>
<gene>
    <name evidence="1" type="ORF">BN2614_LOCUS1</name>
</gene>
<evidence type="ECO:0000313" key="2">
    <source>
        <dbReference type="Proteomes" id="UP000269945"/>
    </source>
</evidence>
<dbReference type="AlphaFoldDB" id="A0A9X9M7I4"/>
<keyword evidence="2" id="KW-1185">Reference proteome</keyword>
<protein>
    <submittedName>
        <fullName evidence="1">Uncharacterized protein</fullName>
    </submittedName>
</protein>
<dbReference type="Proteomes" id="UP000269945">
    <property type="component" value="Unassembled WGS sequence"/>
</dbReference>
<name>A0A9X9M7I4_GULGU</name>
<reference evidence="1 2" key="1">
    <citation type="submission" date="2018-10" db="EMBL/GenBank/DDBJ databases">
        <authorList>
            <person name="Ekblom R."/>
            <person name="Jareborg N."/>
        </authorList>
    </citation>
    <scope>NUCLEOTIDE SEQUENCE [LARGE SCALE GENOMIC DNA]</scope>
    <source>
        <tissue evidence="1">Muscle</tissue>
    </source>
</reference>
<dbReference type="EMBL" id="CYRY02043968">
    <property type="protein sequence ID" value="VCX38659.1"/>
    <property type="molecule type" value="Genomic_DNA"/>
</dbReference>
<proteinExistence type="predicted"/>
<organism evidence="1 2">
    <name type="scientific">Gulo gulo</name>
    <name type="common">Wolverine</name>
    <name type="synonym">Gluton</name>
    <dbReference type="NCBI Taxonomy" id="48420"/>
    <lineage>
        <taxon>Eukaryota</taxon>
        <taxon>Metazoa</taxon>
        <taxon>Chordata</taxon>
        <taxon>Craniata</taxon>
        <taxon>Vertebrata</taxon>
        <taxon>Euteleostomi</taxon>
        <taxon>Mammalia</taxon>
        <taxon>Eutheria</taxon>
        <taxon>Laurasiatheria</taxon>
        <taxon>Carnivora</taxon>
        <taxon>Caniformia</taxon>
        <taxon>Musteloidea</taxon>
        <taxon>Mustelidae</taxon>
        <taxon>Guloninae</taxon>
        <taxon>Gulo</taxon>
    </lineage>
</organism>
<comment type="caution">
    <text evidence="1">The sequence shown here is derived from an EMBL/GenBank/DDBJ whole genome shotgun (WGS) entry which is preliminary data.</text>
</comment>
<accession>A0A9X9M7I4</accession>
<sequence length="93" mass="9913">MYVNATYSILCNNYGNDPIPISQVSLVFHSLSAGLSQPPQAEPSPRVAARAASVARQPLHPTSLSPAELPALLPRAPFLRQTTHTLPSSRDGP</sequence>